<sequence length="271" mass="32092">MAVLTSELQEIYQRLLIGQLIRDLIQSSKNLWVEILLDRCMPSAKASCWPKKNVLLTSSAIIIPYFVSTSYRLLLKLYAYIVLIQDIIQLMEQINETINHTLREGNYCADFLEKFDALLTSDLFRHDTPQADLDSLLQSDVKRDCFKDWPRCKNAKTWDKYKIVRKEAKKEVSVARIQSFEGLYQSLGTKEGEQSIYKLAKGRERKTRDLDQVKCVKDEEGRVLVQKRDIKDRWTKYFHNLFNEGYEILPDFNMLDNREEDRTYNYYCRIQ</sequence>
<evidence type="ECO:0000313" key="1">
    <source>
        <dbReference type="EMBL" id="KEH23100.1"/>
    </source>
</evidence>
<reference evidence="1 3" key="2">
    <citation type="journal article" date="2014" name="BMC Genomics">
        <title>An improved genome release (version Mt4.0) for the model legume Medicago truncatula.</title>
        <authorList>
            <person name="Tang H."/>
            <person name="Krishnakumar V."/>
            <person name="Bidwell S."/>
            <person name="Rosen B."/>
            <person name="Chan A."/>
            <person name="Zhou S."/>
            <person name="Gentzbittel L."/>
            <person name="Childs K.L."/>
            <person name="Yandell M."/>
            <person name="Gundlach H."/>
            <person name="Mayer K.F."/>
            <person name="Schwartz D.C."/>
            <person name="Town C.D."/>
        </authorList>
    </citation>
    <scope>GENOME REANNOTATION</scope>
    <source>
        <strain evidence="1">A17</strain>
        <strain evidence="2 3">cv. Jemalong A17</strain>
    </source>
</reference>
<proteinExistence type="predicted"/>
<evidence type="ECO:0000313" key="2">
    <source>
        <dbReference type="EnsemblPlants" id="KEH23100"/>
    </source>
</evidence>
<reference evidence="2" key="3">
    <citation type="submission" date="2015-04" db="UniProtKB">
        <authorList>
            <consortium name="EnsemblPlants"/>
        </authorList>
    </citation>
    <scope>IDENTIFICATION</scope>
    <source>
        <strain evidence="2">cv. Jemalong A17</strain>
    </source>
</reference>
<keyword evidence="3" id="KW-1185">Reference proteome</keyword>
<protein>
    <submittedName>
        <fullName evidence="1 2">Uncharacterized protein</fullName>
    </submittedName>
</protein>
<dbReference type="EnsemblPlants" id="KEH23100">
    <property type="protein sequence ID" value="KEH23100"/>
    <property type="gene ID" value="MTR_7g066450"/>
</dbReference>
<dbReference type="AlphaFoldDB" id="A0A072UB83"/>
<dbReference type="PANTHER" id="PTHR35516:SF11">
    <property type="entry name" value="CYTOCHROME B6-F COMPLEX SUBUNIT 5"/>
    <property type="match status" value="1"/>
</dbReference>
<reference evidence="1 3" key="1">
    <citation type="journal article" date="2011" name="Nature">
        <title>The Medicago genome provides insight into the evolution of rhizobial symbioses.</title>
        <authorList>
            <person name="Young N.D."/>
            <person name="Debelle F."/>
            <person name="Oldroyd G.E."/>
            <person name="Geurts R."/>
            <person name="Cannon S.B."/>
            <person name="Udvardi M.K."/>
            <person name="Benedito V.A."/>
            <person name="Mayer K.F."/>
            <person name="Gouzy J."/>
            <person name="Schoof H."/>
            <person name="Van de Peer Y."/>
            <person name="Proost S."/>
            <person name="Cook D.R."/>
            <person name="Meyers B.C."/>
            <person name="Spannagl M."/>
            <person name="Cheung F."/>
            <person name="De Mita S."/>
            <person name="Krishnakumar V."/>
            <person name="Gundlach H."/>
            <person name="Zhou S."/>
            <person name="Mudge J."/>
            <person name="Bharti A.K."/>
            <person name="Murray J.D."/>
            <person name="Naoumkina M.A."/>
            <person name="Rosen B."/>
            <person name="Silverstein K.A."/>
            <person name="Tang H."/>
            <person name="Rombauts S."/>
            <person name="Zhao P.X."/>
            <person name="Zhou P."/>
            <person name="Barbe V."/>
            <person name="Bardou P."/>
            <person name="Bechner M."/>
            <person name="Bellec A."/>
            <person name="Berger A."/>
            <person name="Berges H."/>
            <person name="Bidwell S."/>
            <person name="Bisseling T."/>
            <person name="Choisne N."/>
            <person name="Couloux A."/>
            <person name="Denny R."/>
            <person name="Deshpande S."/>
            <person name="Dai X."/>
            <person name="Doyle J.J."/>
            <person name="Dudez A.M."/>
            <person name="Farmer A.D."/>
            <person name="Fouteau S."/>
            <person name="Franken C."/>
            <person name="Gibelin C."/>
            <person name="Gish J."/>
            <person name="Goldstein S."/>
            <person name="Gonzalez A.J."/>
            <person name="Green P.J."/>
            <person name="Hallab A."/>
            <person name="Hartog M."/>
            <person name="Hua A."/>
            <person name="Humphray S.J."/>
            <person name="Jeong D.H."/>
            <person name="Jing Y."/>
            <person name="Jocker A."/>
            <person name="Kenton S.M."/>
            <person name="Kim D.J."/>
            <person name="Klee K."/>
            <person name="Lai H."/>
            <person name="Lang C."/>
            <person name="Lin S."/>
            <person name="Macmil S.L."/>
            <person name="Magdelenat G."/>
            <person name="Matthews L."/>
            <person name="McCorrison J."/>
            <person name="Monaghan E.L."/>
            <person name="Mun J.H."/>
            <person name="Najar F.Z."/>
            <person name="Nicholson C."/>
            <person name="Noirot C."/>
            <person name="O'Bleness M."/>
            <person name="Paule C.R."/>
            <person name="Poulain J."/>
            <person name="Prion F."/>
            <person name="Qin B."/>
            <person name="Qu C."/>
            <person name="Retzel E.F."/>
            <person name="Riddle C."/>
            <person name="Sallet E."/>
            <person name="Samain S."/>
            <person name="Samson N."/>
            <person name="Sanders I."/>
            <person name="Saurat O."/>
            <person name="Scarpelli C."/>
            <person name="Schiex T."/>
            <person name="Segurens B."/>
            <person name="Severin A.J."/>
            <person name="Sherrier D.J."/>
            <person name="Shi R."/>
            <person name="Sims S."/>
            <person name="Singer S.R."/>
            <person name="Sinharoy S."/>
            <person name="Sterck L."/>
            <person name="Viollet A."/>
            <person name="Wang B.B."/>
            <person name="Wang K."/>
            <person name="Wang M."/>
            <person name="Wang X."/>
            <person name="Warfsmann J."/>
            <person name="Weissenbach J."/>
            <person name="White D.D."/>
            <person name="White J.D."/>
            <person name="Wiley G.B."/>
            <person name="Wincker P."/>
            <person name="Xing Y."/>
            <person name="Yang L."/>
            <person name="Yao Z."/>
            <person name="Ying F."/>
            <person name="Zhai J."/>
            <person name="Zhou L."/>
            <person name="Zuber A."/>
            <person name="Denarie J."/>
            <person name="Dixon R.A."/>
            <person name="May G.D."/>
            <person name="Schwartz D.C."/>
            <person name="Rogers J."/>
            <person name="Quetier F."/>
            <person name="Town C.D."/>
            <person name="Roe B.A."/>
        </authorList>
    </citation>
    <scope>NUCLEOTIDE SEQUENCE [LARGE SCALE GENOMIC DNA]</scope>
    <source>
        <strain evidence="1">A17</strain>
        <strain evidence="2 3">cv. Jemalong A17</strain>
    </source>
</reference>
<dbReference type="PANTHER" id="PTHR35516">
    <property type="entry name" value="CYTOCHROME B6-F COMPLEX SUBUNIT 5"/>
    <property type="match status" value="1"/>
</dbReference>
<gene>
    <name evidence="1" type="ordered locus">MTR_7g066450</name>
</gene>
<name>A0A072UB83_MEDTR</name>
<dbReference type="HOGENOM" id="CLU_1028062_0_0_1"/>
<dbReference type="Proteomes" id="UP000002051">
    <property type="component" value="Unassembled WGS sequence"/>
</dbReference>
<accession>A0A072UB83</accession>
<evidence type="ECO:0000313" key="3">
    <source>
        <dbReference type="Proteomes" id="UP000002051"/>
    </source>
</evidence>
<organism evidence="1 3">
    <name type="scientific">Medicago truncatula</name>
    <name type="common">Barrel medic</name>
    <name type="synonym">Medicago tribuloides</name>
    <dbReference type="NCBI Taxonomy" id="3880"/>
    <lineage>
        <taxon>Eukaryota</taxon>
        <taxon>Viridiplantae</taxon>
        <taxon>Streptophyta</taxon>
        <taxon>Embryophyta</taxon>
        <taxon>Tracheophyta</taxon>
        <taxon>Spermatophyta</taxon>
        <taxon>Magnoliopsida</taxon>
        <taxon>eudicotyledons</taxon>
        <taxon>Gunneridae</taxon>
        <taxon>Pentapetalae</taxon>
        <taxon>rosids</taxon>
        <taxon>fabids</taxon>
        <taxon>Fabales</taxon>
        <taxon>Fabaceae</taxon>
        <taxon>Papilionoideae</taxon>
        <taxon>50 kb inversion clade</taxon>
        <taxon>NPAAA clade</taxon>
        <taxon>Hologalegina</taxon>
        <taxon>IRL clade</taxon>
        <taxon>Trifolieae</taxon>
        <taxon>Medicago</taxon>
    </lineage>
</organism>
<dbReference type="EMBL" id="CM001223">
    <property type="protein sequence ID" value="KEH23100.1"/>
    <property type="molecule type" value="Genomic_DNA"/>
</dbReference>